<dbReference type="Proteomes" id="UP001500707">
    <property type="component" value="Unassembled WGS sequence"/>
</dbReference>
<proteinExistence type="predicted"/>
<organism evidence="1 2">
    <name type="scientific">Streptomyces osmaniensis</name>
    <dbReference type="NCBI Taxonomy" id="593134"/>
    <lineage>
        <taxon>Bacteria</taxon>
        <taxon>Bacillati</taxon>
        <taxon>Actinomycetota</taxon>
        <taxon>Actinomycetes</taxon>
        <taxon>Kitasatosporales</taxon>
        <taxon>Streptomycetaceae</taxon>
        <taxon>Streptomyces</taxon>
    </lineage>
</organism>
<evidence type="ECO:0000313" key="1">
    <source>
        <dbReference type="EMBL" id="GAA3595860.1"/>
    </source>
</evidence>
<comment type="caution">
    <text evidence="1">The sequence shown here is derived from an EMBL/GenBank/DDBJ whole genome shotgun (WGS) entry which is preliminary data.</text>
</comment>
<accession>A0ABP6Z4K6</accession>
<keyword evidence="2" id="KW-1185">Reference proteome</keyword>
<evidence type="ECO:0000313" key="2">
    <source>
        <dbReference type="Proteomes" id="UP001500707"/>
    </source>
</evidence>
<protein>
    <submittedName>
        <fullName evidence="1">Uncharacterized protein</fullName>
    </submittedName>
</protein>
<reference evidence="2" key="1">
    <citation type="journal article" date="2019" name="Int. J. Syst. Evol. Microbiol.">
        <title>The Global Catalogue of Microorganisms (GCM) 10K type strain sequencing project: providing services to taxonomists for standard genome sequencing and annotation.</title>
        <authorList>
            <consortium name="The Broad Institute Genomics Platform"/>
            <consortium name="The Broad Institute Genome Sequencing Center for Infectious Disease"/>
            <person name="Wu L."/>
            <person name="Ma J."/>
        </authorList>
    </citation>
    <scope>NUCLEOTIDE SEQUENCE [LARGE SCALE GENOMIC DNA]</scope>
    <source>
        <strain evidence="2">JCM 17656</strain>
    </source>
</reference>
<name>A0ABP6Z4K6_9ACTN</name>
<dbReference type="EMBL" id="BAABCE010000039">
    <property type="protein sequence ID" value="GAA3595860.1"/>
    <property type="molecule type" value="Genomic_DNA"/>
</dbReference>
<sequence>MPKDRRLQEDMKILKSAAVDSIHQRNAVGRFDDCGDLGQAIALPVPRHRATVRLRQSLADGAGTLNLRTP</sequence>
<gene>
    <name evidence="1" type="ORF">GCM10022295_91210</name>
</gene>